<dbReference type="PROSITE" id="PS50104">
    <property type="entry name" value="TIR"/>
    <property type="match status" value="1"/>
</dbReference>
<dbReference type="InterPro" id="IPR035897">
    <property type="entry name" value="Toll_tir_struct_dom_sf"/>
</dbReference>
<keyword evidence="2" id="KW-0802">TPR repeat</keyword>
<evidence type="ECO:0000313" key="4">
    <source>
        <dbReference type="EMBL" id="SIS98203.1"/>
    </source>
</evidence>
<dbReference type="Gene3D" id="3.40.50.10140">
    <property type="entry name" value="Toll/interleukin-1 receptor homology (TIR) domain"/>
    <property type="match status" value="1"/>
</dbReference>
<dbReference type="InterPro" id="IPR011990">
    <property type="entry name" value="TPR-like_helical_dom_sf"/>
</dbReference>
<dbReference type="OrthoDB" id="9787760at2"/>
<reference evidence="4 5" key="1">
    <citation type="submission" date="2017-01" db="EMBL/GenBank/DDBJ databases">
        <authorList>
            <person name="Mah S.A."/>
            <person name="Swanson W.J."/>
            <person name="Moy G.W."/>
            <person name="Vacquier V.D."/>
        </authorList>
    </citation>
    <scope>NUCLEOTIDE SEQUENCE [LARGE SCALE GENOMIC DNA]</scope>
    <source>
        <strain evidence="4 5">DSM 11589</strain>
    </source>
</reference>
<proteinExistence type="predicted"/>
<dbReference type="GO" id="GO:0007165">
    <property type="term" value="P:signal transduction"/>
    <property type="evidence" value="ECO:0007669"/>
    <property type="project" value="InterPro"/>
</dbReference>
<evidence type="ECO:0000256" key="1">
    <source>
        <dbReference type="ARBA" id="ARBA00022737"/>
    </source>
</evidence>
<dbReference type="STRING" id="80876.SAMN05421779_105151"/>
<dbReference type="Pfam" id="PF13424">
    <property type="entry name" value="TPR_12"/>
    <property type="match status" value="4"/>
</dbReference>
<dbReference type="SMART" id="SM00255">
    <property type="entry name" value="TIR"/>
    <property type="match status" value="1"/>
</dbReference>
<organism evidence="4 5">
    <name type="scientific">Insolitispirillum peregrinum</name>
    <dbReference type="NCBI Taxonomy" id="80876"/>
    <lineage>
        <taxon>Bacteria</taxon>
        <taxon>Pseudomonadati</taxon>
        <taxon>Pseudomonadota</taxon>
        <taxon>Alphaproteobacteria</taxon>
        <taxon>Rhodospirillales</taxon>
        <taxon>Novispirillaceae</taxon>
        <taxon>Insolitispirillum</taxon>
    </lineage>
</organism>
<gene>
    <name evidence="4" type="ORF">SAMN05421779_105151</name>
</gene>
<dbReference type="SUPFAM" id="SSF52540">
    <property type="entry name" value="P-loop containing nucleoside triphosphate hydrolases"/>
    <property type="match status" value="1"/>
</dbReference>
<sequence>MSESFDVFLSYARSDSALADPLVTALEQAGVRVWRDTRQIDTFADIQRAISDGLSRSKVLLALYSRAYTTRRACDWELAAAFVSGGADRILVLNPEHNADHIEPQSLREALFAGQNELSHPATLVNRIKARTSAHSAPFGALVVADPQQKWIGLPPNGGAQTFVGRRAELWRVHDGLDAGSVLLAPTTAGTAPGDGSTLLCGLGGMGKTLLAEEYARRFAAAWPGGIFWLRAGGPLEDQYQTLAREMGIAFDPALPGDLKRAITTAMKARPGRYLWVVDDLPHGLKIEQARAWFAPTAQGRSLITTRSRTLDSIARAVELAELDEQAAMILLTLDRPPGTEADRQAAHAILDALGRHALAVDLARHLVKRQGYGKVLADLQNPDKEALALAERLSVELPTGHSKSIAQTFLSSIQTLDDSALDVLRIAACLAPHTPIPRDLVSAILVQADGVNVDQAEEDALIAIDQAAAQSLCDDTDTAYQVHALVCRTIATRYADKRSQILAQASLAVLMERFKNVADTRNHRGVSPILTHAHAIIAGLKTYEQIYIGNQLGIYYNSAGLYQEALAVQYDVINAFESTFGINHENTLSSISNLAITLYSLGQLTAAEKIFQQVLNARRCILGSDHLDTLKSIGKLAGVYLELGQLTQAREMQQYLVDAHLHILGSDHPDTLNSMSGLAVVLLALGELTSAKKIQQAVLDTCPRVLGPDHPDTLSYLSNMAAILRVLGDVIGAEGLQRKVLHMLDTTFGPEHPATLNAILNLSETIRFNGNFACAKEMQQQALKVYRRIFGPDHPTTLTCLNNLAGTLQTSGDWAESQKIHEQVLDARFRIFGPDHPSTLTSMNNLADIFRAQGNLARAKDMHQQVLDAQLRTHGLDHPSTLTSMNNLAGTQNALGNHTVAREIQQRVLNARRRVFGLDHPTTLTATFMLAQYIALSGDLAAAIPLATEAAQGLLTKLGPDHPDTQTAHRILTVLQSQQNSAPAPD</sequence>
<dbReference type="AlphaFoldDB" id="A0A1N7NIF3"/>
<protein>
    <submittedName>
        <fullName evidence="4">Tetratricopeptide repeat-containing protein</fullName>
    </submittedName>
</protein>
<dbReference type="RefSeq" id="WP_076401081.1">
    <property type="nucleotide sequence ID" value="NZ_FTOA01000005.1"/>
</dbReference>
<keyword evidence="5" id="KW-1185">Reference proteome</keyword>
<dbReference type="Gene3D" id="1.25.40.10">
    <property type="entry name" value="Tetratricopeptide repeat domain"/>
    <property type="match status" value="3"/>
</dbReference>
<dbReference type="Proteomes" id="UP000185678">
    <property type="component" value="Unassembled WGS sequence"/>
</dbReference>
<evidence type="ECO:0000256" key="2">
    <source>
        <dbReference type="ARBA" id="ARBA00022803"/>
    </source>
</evidence>
<dbReference type="EMBL" id="FTOA01000005">
    <property type="protein sequence ID" value="SIS98203.1"/>
    <property type="molecule type" value="Genomic_DNA"/>
</dbReference>
<dbReference type="PANTHER" id="PTHR45641:SF19">
    <property type="entry name" value="NEPHROCYSTIN-3"/>
    <property type="match status" value="1"/>
</dbReference>
<evidence type="ECO:0000313" key="5">
    <source>
        <dbReference type="Proteomes" id="UP000185678"/>
    </source>
</evidence>
<keyword evidence="1" id="KW-0677">Repeat</keyword>
<name>A0A1N7NIF3_9PROT</name>
<dbReference type="Gene3D" id="3.40.50.300">
    <property type="entry name" value="P-loop containing nucleotide triphosphate hydrolases"/>
    <property type="match status" value="1"/>
</dbReference>
<dbReference type="PANTHER" id="PTHR45641">
    <property type="entry name" value="TETRATRICOPEPTIDE REPEAT PROTEIN (AFU_ORTHOLOGUE AFUA_6G03870)"/>
    <property type="match status" value="1"/>
</dbReference>
<dbReference type="InterPro" id="IPR000157">
    <property type="entry name" value="TIR_dom"/>
</dbReference>
<dbReference type="Pfam" id="PF13374">
    <property type="entry name" value="TPR_10"/>
    <property type="match status" value="2"/>
</dbReference>
<dbReference type="SUPFAM" id="SSF48452">
    <property type="entry name" value="TPR-like"/>
    <property type="match status" value="4"/>
</dbReference>
<dbReference type="InterPro" id="IPR027417">
    <property type="entry name" value="P-loop_NTPase"/>
</dbReference>
<dbReference type="Pfam" id="PF13676">
    <property type="entry name" value="TIR_2"/>
    <property type="match status" value="1"/>
</dbReference>
<evidence type="ECO:0000259" key="3">
    <source>
        <dbReference type="PROSITE" id="PS50104"/>
    </source>
</evidence>
<accession>A0A1N7NIF3</accession>
<dbReference type="SUPFAM" id="SSF52200">
    <property type="entry name" value="Toll/Interleukin receptor TIR domain"/>
    <property type="match status" value="1"/>
</dbReference>
<feature type="domain" description="TIR" evidence="3">
    <location>
        <begin position="3"/>
        <end position="136"/>
    </location>
</feature>